<gene>
    <name evidence="4" type="ORF">A0O28_0006250</name>
</gene>
<dbReference type="Proteomes" id="UP000191004">
    <property type="component" value="Unassembled WGS sequence"/>
</dbReference>
<comment type="caution">
    <text evidence="4">The sequence shown here is derived from an EMBL/GenBank/DDBJ whole genome shotgun (WGS) entry which is preliminary data.</text>
</comment>
<dbReference type="InterPro" id="IPR001509">
    <property type="entry name" value="Epimerase_deHydtase"/>
</dbReference>
<evidence type="ECO:0000313" key="5">
    <source>
        <dbReference type="Proteomes" id="UP000191004"/>
    </source>
</evidence>
<dbReference type="Pfam" id="PF01370">
    <property type="entry name" value="Epimerase"/>
    <property type="match status" value="1"/>
</dbReference>
<keyword evidence="1" id="KW-0560">Oxidoreductase</keyword>
<evidence type="ECO:0000256" key="1">
    <source>
        <dbReference type="ARBA" id="ARBA00023002"/>
    </source>
</evidence>
<dbReference type="InterPro" id="IPR050425">
    <property type="entry name" value="NAD(P)_dehydrat-like"/>
</dbReference>
<dbReference type="SUPFAM" id="SSF51735">
    <property type="entry name" value="NAD(P)-binding Rossmann-fold domains"/>
    <property type="match status" value="1"/>
</dbReference>
<dbReference type="EMBL" id="LVVK01000017">
    <property type="protein sequence ID" value="OPB40546.1"/>
    <property type="molecule type" value="Genomic_DNA"/>
</dbReference>
<name>A0A1T3CHF4_9HYPO</name>
<protein>
    <recommendedName>
        <fullName evidence="3">NAD-dependent epimerase/dehydratase domain-containing protein</fullName>
    </recommendedName>
</protein>
<dbReference type="Gene3D" id="3.40.50.720">
    <property type="entry name" value="NAD(P)-binding Rossmann-like Domain"/>
    <property type="match status" value="1"/>
</dbReference>
<proteinExistence type="inferred from homology"/>
<evidence type="ECO:0000256" key="2">
    <source>
        <dbReference type="ARBA" id="ARBA00023445"/>
    </source>
</evidence>
<keyword evidence="5" id="KW-1185">Reference proteome</keyword>
<accession>A0A1T3CHF4</accession>
<evidence type="ECO:0000259" key="3">
    <source>
        <dbReference type="Pfam" id="PF01370"/>
    </source>
</evidence>
<comment type="similarity">
    <text evidence="2">Belongs to the NAD(P)-dependent epimerase/dehydratase family. Dihydroflavonol-4-reductase subfamily.</text>
</comment>
<dbReference type="InterPro" id="IPR036291">
    <property type="entry name" value="NAD(P)-bd_dom_sf"/>
</dbReference>
<feature type="domain" description="NAD-dependent epimerase/dehydratase" evidence="3">
    <location>
        <begin position="9"/>
        <end position="269"/>
    </location>
</feature>
<evidence type="ECO:0000313" key="4">
    <source>
        <dbReference type="EMBL" id="OPB40546.1"/>
    </source>
</evidence>
<dbReference type="PANTHER" id="PTHR10366">
    <property type="entry name" value="NAD DEPENDENT EPIMERASE/DEHYDRATASE"/>
    <property type="match status" value="1"/>
</dbReference>
<sequence length="339" mass="36406">MVTKGDQTILVTGANSFIAGHIIAQALAKGYKVSGTVRSEEAANKVRKTFDKYQSQLYISIVADIEKPELYESAFASSSTPITAVIHTASPFTFAVKDNVKDLLNPAIEGSTAILKAVKKYGGSVRHVVSTSSFAGVADLTQGLRPGYTYTDKDWAPFTYEFAKDAEIVPAYGASKALAEKAMWEFVEKEKVAFTLTTINPPWVFGPHHGGPPPLANLNVSTGMLWRLVDSPEVPPPDFLSCADVRDVAAAHIAAIEKADAAGKRYLIGNKFTYQDAVDIARETIPSLQDRLPKGTPGAGKGLESYTLDKTQVEGLLGRALTPVATTITDTLTQLLEAK</sequence>
<dbReference type="AlphaFoldDB" id="A0A1T3CHF4"/>
<dbReference type="GO" id="GO:0016616">
    <property type="term" value="F:oxidoreductase activity, acting on the CH-OH group of donors, NAD or NADP as acceptor"/>
    <property type="evidence" value="ECO:0007669"/>
    <property type="project" value="TreeGrafter"/>
</dbReference>
<dbReference type="PANTHER" id="PTHR10366:SF564">
    <property type="entry name" value="STEROL-4-ALPHA-CARBOXYLATE 3-DEHYDROGENASE, DECARBOXYLATING"/>
    <property type="match status" value="1"/>
</dbReference>
<reference evidence="4 5" key="1">
    <citation type="submission" date="2016-04" db="EMBL/GenBank/DDBJ databases">
        <title>Multiple horizontal gene transfer events from other fungi enriched the ability of the initially mycotrophic fungus Trichoderma (Ascomycota) to feed on dead plant biomass.</title>
        <authorList>
            <person name="Atanasova L."/>
            <person name="Chenthamara K."/>
            <person name="Zhang J."/>
            <person name="Grujic M."/>
            <person name="Henrissat B."/>
            <person name="Kuo A."/>
            <person name="Aertz A."/>
            <person name="Salamov A."/>
            <person name="Lipzen A."/>
            <person name="Labutti K."/>
            <person name="Barry K."/>
            <person name="Miao Y."/>
            <person name="Rahimi M.J."/>
            <person name="Shen Q."/>
            <person name="Grigoriev I.V."/>
            <person name="Kubicek C.P."/>
            <person name="Druzhinina I.S."/>
        </authorList>
    </citation>
    <scope>NUCLEOTIDE SEQUENCE [LARGE SCALE GENOMIC DNA]</scope>
    <source>
        <strain evidence="4 5">NJAU 4742</strain>
    </source>
</reference>
<organism evidence="4 5">
    <name type="scientific">Trichoderma guizhouense</name>
    <dbReference type="NCBI Taxonomy" id="1491466"/>
    <lineage>
        <taxon>Eukaryota</taxon>
        <taxon>Fungi</taxon>
        <taxon>Dikarya</taxon>
        <taxon>Ascomycota</taxon>
        <taxon>Pezizomycotina</taxon>
        <taxon>Sordariomycetes</taxon>
        <taxon>Hypocreomycetidae</taxon>
        <taxon>Hypocreales</taxon>
        <taxon>Hypocreaceae</taxon>
        <taxon>Trichoderma</taxon>
    </lineage>
</organism>